<sequence>MYLSRDEEAIYRGDRGETLRRMMEILVALGDIYGAKRLVPVRSVQIAGVSYKNIGDAGLEWISDLEGQVVVPSILNPAGMDLFRYKEMGISEEFASKQRETIEAYRRLGVIIDCTCTPYQIYDSLAERGDHLAWSESSAVCYANSVIGARTNREGGPSALAAALIGKTALYGYHLDHNRQPSHVIEAKAELEGSDYGALGFLVGKEVGDGVPLFRLRSSPTKDELKALGAAMAASGSVALYYVDGVTPKPPEPTANYDGCERISIEWEEIEAVYDEHGGDDADIVALGCPHCSGEELERIADLLAGQKVKKEMWVCTARKIKDACPDLVARIESSGARVFCDTCMVVSPATEGFEKMMVNSGKALVYLPGLGGVDATFGSLEECIDVALGRKRS</sequence>
<dbReference type="InterPro" id="IPR007506">
    <property type="entry name" value="PMDh-L-like_dom"/>
</dbReference>
<dbReference type="AlphaFoldDB" id="A0A0W8F6Y3"/>
<name>A0A0W8F6Y3_9ZZZZ</name>
<gene>
    <name evidence="4" type="ORF">ASZ90_013666</name>
</gene>
<keyword evidence="2" id="KW-0456">Lyase</keyword>
<dbReference type="EMBL" id="LNQE01001485">
    <property type="protein sequence ID" value="KUG16656.1"/>
    <property type="molecule type" value="Genomic_DNA"/>
</dbReference>
<keyword evidence="1" id="KW-0408">Iron</keyword>
<proteinExistence type="predicted"/>
<evidence type="ECO:0000313" key="4">
    <source>
        <dbReference type="EMBL" id="KUG16656.1"/>
    </source>
</evidence>
<protein>
    <recommendedName>
        <fullName evidence="3">Phosphomevalonate dehydratase large subunit-like domain-containing protein</fullName>
    </recommendedName>
</protein>
<organism evidence="4">
    <name type="scientific">hydrocarbon metagenome</name>
    <dbReference type="NCBI Taxonomy" id="938273"/>
    <lineage>
        <taxon>unclassified sequences</taxon>
        <taxon>metagenomes</taxon>
        <taxon>ecological metagenomes</taxon>
    </lineage>
</organism>
<evidence type="ECO:0000259" key="3">
    <source>
        <dbReference type="Pfam" id="PF04412"/>
    </source>
</evidence>
<accession>A0A0W8F6Y3</accession>
<dbReference type="Pfam" id="PF04412">
    <property type="entry name" value="AcnX"/>
    <property type="match status" value="1"/>
</dbReference>
<evidence type="ECO:0000256" key="2">
    <source>
        <dbReference type="ARBA" id="ARBA00023239"/>
    </source>
</evidence>
<dbReference type="GO" id="GO:0016829">
    <property type="term" value="F:lyase activity"/>
    <property type="evidence" value="ECO:0007669"/>
    <property type="project" value="UniProtKB-KW"/>
</dbReference>
<dbReference type="PANTHER" id="PTHR36577:SF3">
    <property type="entry name" value="DUF521 DOMAIN PROTEIN (AFU_ORTHOLOGUE AFUA_6G00490)"/>
    <property type="match status" value="1"/>
</dbReference>
<dbReference type="CDD" id="cd01355">
    <property type="entry name" value="AcnX"/>
    <property type="match status" value="1"/>
</dbReference>
<dbReference type="PANTHER" id="PTHR36577">
    <property type="entry name" value="DUF521 DOMAIN PROTEIN (AFU_ORTHOLOGUE AFUA_6G00490)"/>
    <property type="match status" value="1"/>
</dbReference>
<feature type="domain" description="Phosphomevalonate dehydratase large subunit-like" evidence="3">
    <location>
        <begin position="1"/>
        <end position="386"/>
    </location>
</feature>
<comment type="caution">
    <text evidence="4">The sequence shown here is derived from an EMBL/GenBank/DDBJ whole genome shotgun (WGS) entry which is preliminary data.</text>
</comment>
<evidence type="ECO:0000256" key="1">
    <source>
        <dbReference type="ARBA" id="ARBA00023004"/>
    </source>
</evidence>
<reference evidence="4" key="1">
    <citation type="journal article" date="2015" name="Proc. Natl. Acad. Sci. U.S.A.">
        <title>Networks of energetic and metabolic interactions define dynamics in microbial communities.</title>
        <authorList>
            <person name="Embree M."/>
            <person name="Liu J.K."/>
            <person name="Al-Bassam M.M."/>
            <person name="Zengler K."/>
        </authorList>
    </citation>
    <scope>NUCLEOTIDE SEQUENCE</scope>
</reference>